<dbReference type="GO" id="GO:0016042">
    <property type="term" value="P:lipid catabolic process"/>
    <property type="evidence" value="ECO:0007669"/>
    <property type="project" value="UniProtKB-KW"/>
</dbReference>
<dbReference type="InterPro" id="IPR036541">
    <property type="entry name" value="PLipase_A1_sf"/>
</dbReference>
<evidence type="ECO:0000313" key="18">
    <source>
        <dbReference type="EMBL" id="SMQ12239.1"/>
    </source>
</evidence>
<dbReference type="Gene3D" id="2.40.230.10">
    <property type="entry name" value="Phospholipase A1"/>
    <property type="match status" value="1"/>
</dbReference>
<evidence type="ECO:0000256" key="8">
    <source>
        <dbReference type="ARBA" id="ARBA00022729"/>
    </source>
</evidence>
<evidence type="ECO:0000256" key="10">
    <source>
        <dbReference type="ARBA" id="ARBA00022837"/>
    </source>
</evidence>
<dbReference type="OrthoDB" id="188433at2"/>
<evidence type="ECO:0000256" key="2">
    <source>
        <dbReference type="ARBA" id="ARBA00001604"/>
    </source>
</evidence>
<keyword evidence="7 16" id="KW-0479">Metal-binding</keyword>
<keyword evidence="5" id="KW-1134">Transmembrane beta strand</keyword>
<feature type="active site" description="Nucleophile" evidence="15">
    <location>
        <position position="244"/>
    </location>
</feature>
<comment type="subcellular location">
    <subcellularLocation>
        <location evidence="17">Cell outer membrane</location>
        <topology evidence="17">Multi-pass membrane protein</topology>
    </subcellularLocation>
    <text evidence="17">One of the very few enzymes located there.</text>
</comment>
<evidence type="ECO:0000256" key="6">
    <source>
        <dbReference type="ARBA" id="ARBA00022692"/>
    </source>
</evidence>
<evidence type="ECO:0000256" key="14">
    <source>
        <dbReference type="ARBA" id="ARBA00023237"/>
    </source>
</evidence>
<feature type="binding site" description="in dimeric form" evidence="16">
    <location>
        <position position="205"/>
    </location>
    <ligand>
        <name>Ca(2+)</name>
        <dbReference type="ChEBI" id="CHEBI:29108"/>
        <label>1</label>
    </ligand>
</feature>
<comment type="function">
    <text evidence="17">Hydrolysis of phosphatidylcholine with phospholipase A2 (EC 3.1.1.4) and phospholipase A1 (EC 3.1.1.32) activities.</text>
</comment>
<name>A0A238TDI7_9NEIS</name>
<keyword evidence="6" id="KW-0812">Transmembrane</keyword>
<evidence type="ECO:0000313" key="20">
    <source>
        <dbReference type="Proteomes" id="UP000215450"/>
    </source>
</evidence>
<accession>A0A238TDI7</accession>
<dbReference type="RefSeq" id="WP_095062482.1">
    <property type="nucleotide sequence ID" value="NZ_FXUV02000022.1"/>
</dbReference>
<sequence length="375" mass="42464">MKKIIFTLAILPFGATVAQAETPPEDPALLCATVKDNAARLACFDKVYAAQFPPKKALPTQTVEPKAIDLEKTYEASKEAQAPQIVFANNVPTNVTVAPTDAYTPLSQMYDLDQNDDSGILSIREHEPMYLMPAWYRTSPNYYPYTSTRGTAVNDVQTDQKRLETKMQISVKTKVWEDLFKTRADLWVGYTQNSNWQLYNQGKKSAPFRNTDYMPEIFITQPVKADLPFGFKLRMIGGGYVHQSNGQPRPLSRSWNRFYAMAGLEKGKLTVIPRVWTRIDPSGDKDDNPDIMHYMGYGDVRLIYQLPKQRTVSSTIRYNPAHNRGAVRVNYTFPIKGKLKGFVEGFHGYGENLLEYNHKQTGLGVGIMFNSLDAF</sequence>
<keyword evidence="9 17" id="KW-0378">Hydrolase</keyword>
<comment type="catalytic activity">
    <reaction evidence="2 17">
        <text>a 1,2-diacyl-sn-glycero-3-phosphocholine + H2O = a 1-acyl-sn-glycero-3-phosphocholine + a fatty acid + H(+)</text>
        <dbReference type="Rhea" id="RHEA:15801"/>
        <dbReference type="ChEBI" id="CHEBI:15377"/>
        <dbReference type="ChEBI" id="CHEBI:15378"/>
        <dbReference type="ChEBI" id="CHEBI:28868"/>
        <dbReference type="ChEBI" id="CHEBI:57643"/>
        <dbReference type="ChEBI" id="CHEBI:58168"/>
        <dbReference type="EC" id="3.1.1.4"/>
    </reaction>
</comment>
<comment type="similarity">
    <text evidence="3 17">Belongs to the phospholipase A1 family.</text>
</comment>
<evidence type="ECO:0000256" key="16">
    <source>
        <dbReference type="PIRSR" id="PIRSR603187-2"/>
    </source>
</evidence>
<keyword evidence="8 17" id="KW-0732">Signal</keyword>
<evidence type="ECO:0000256" key="13">
    <source>
        <dbReference type="ARBA" id="ARBA00023136"/>
    </source>
</evidence>
<reference evidence="19 20" key="2">
    <citation type="submission" date="2017-06" db="EMBL/GenBank/DDBJ databases">
        <authorList>
            <person name="Kim H.J."/>
            <person name="Triplett B.A."/>
        </authorList>
    </citation>
    <scope>NUCLEOTIDE SEQUENCE [LARGE SCALE GENOMIC DNA]</scope>
    <source>
        <strain evidence="19">Kingella_eburonensis</strain>
    </source>
</reference>
<organism evidence="19 20">
    <name type="scientific">Kingella negevensis</name>
    <dbReference type="NCBI Taxonomy" id="1522312"/>
    <lineage>
        <taxon>Bacteria</taxon>
        <taxon>Pseudomonadati</taxon>
        <taxon>Pseudomonadota</taxon>
        <taxon>Betaproteobacteria</taxon>
        <taxon>Neisseriales</taxon>
        <taxon>Neisseriaceae</taxon>
        <taxon>Kingella</taxon>
    </lineage>
</organism>
<dbReference type="GO" id="GO:0009279">
    <property type="term" value="C:cell outer membrane"/>
    <property type="evidence" value="ECO:0007669"/>
    <property type="project" value="UniProtKB-SubCell"/>
</dbReference>
<dbReference type="EC" id="3.1.1.32" evidence="17"/>
<dbReference type="InterPro" id="IPR003187">
    <property type="entry name" value="PLipase_A1"/>
</dbReference>
<evidence type="ECO:0000256" key="11">
    <source>
        <dbReference type="ARBA" id="ARBA00022963"/>
    </source>
</evidence>
<feature type="binding site" description="in dimeric form" evidence="16">
    <location>
        <position position="287"/>
    </location>
    <ligand>
        <name>Ca(2+)</name>
        <dbReference type="ChEBI" id="CHEBI:29108"/>
        <label>1</label>
    </ligand>
</feature>
<keyword evidence="12 17" id="KW-0443">Lipid metabolism</keyword>
<keyword evidence="20" id="KW-1185">Reference proteome</keyword>
<feature type="active site" description="Proton acceptor" evidence="15">
    <location>
        <position position="242"/>
    </location>
</feature>
<dbReference type="EMBL" id="FXUV02000022">
    <property type="protein sequence ID" value="SNB68497.1"/>
    <property type="molecule type" value="Genomic_DNA"/>
</dbReference>
<dbReference type="PRINTS" id="PR01486">
    <property type="entry name" value="PHPHLIPASEA1"/>
</dbReference>
<evidence type="ECO:0000313" key="19">
    <source>
        <dbReference type="EMBL" id="SNB68497.1"/>
    </source>
</evidence>
<comment type="subunit">
    <text evidence="4 17">Homodimer; dimerization is reversible, and the dimeric form is the active one.</text>
</comment>
<evidence type="ECO:0000256" key="5">
    <source>
        <dbReference type="ARBA" id="ARBA00022452"/>
    </source>
</evidence>
<evidence type="ECO:0000256" key="9">
    <source>
        <dbReference type="ARBA" id="ARBA00022801"/>
    </source>
</evidence>
<dbReference type="EMBL" id="FXUV01000018">
    <property type="protein sequence ID" value="SMQ12239.1"/>
    <property type="molecule type" value="Genomic_DNA"/>
</dbReference>
<dbReference type="EC" id="3.1.1.4" evidence="17"/>
<keyword evidence="13" id="KW-0472">Membrane</keyword>
<keyword evidence="11 17" id="KW-0442">Lipid degradation</keyword>
<evidence type="ECO:0000256" key="7">
    <source>
        <dbReference type="ARBA" id="ARBA00022723"/>
    </source>
</evidence>
<evidence type="ECO:0000256" key="1">
    <source>
        <dbReference type="ARBA" id="ARBA00000111"/>
    </source>
</evidence>
<dbReference type="GO" id="GO:0008970">
    <property type="term" value="F:phospholipase A1 activity"/>
    <property type="evidence" value="ECO:0007669"/>
    <property type="project" value="UniProtKB-EC"/>
</dbReference>
<dbReference type="CDD" id="cd00541">
    <property type="entry name" value="OMPLA"/>
    <property type="match status" value="1"/>
</dbReference>
<reference evidence="18" key="1">
    <citation type="submission" date="2017-05" db="EMBL/GenBank/DDBJ databases">
        <authorList>
            <person name="Song R."/>
            <person name="Chenine A.L."/>
            <person name="Ruprecht R.M."/>
        </authorList>
    </citation>
    <scope>NUCLEOTIDE SEQUENCE</scope>
    <source>
        <strain evidence="18">Kingella_eburonensis</strain>
    </source>
</reference>
<evidence type="ECO:0000256" key="15">
    <source>
        <dbReference type="PIRSR" id="PIRSR603187-1"/>
    </source>
</evidence>
<evidence type="ECO:0000256" key="3">
    <source>
        <dbReference type="ARBA" id="ARBA00010525"/>
    </source>
</evidence>
<gene>
    <name evidence="19" type="ORF">KEBURONENSIS_01218</name>
    <name evidence="18" type="ORF">KEBURONENSIS_01250</name>
</gene>
<feature type="signal peptide" evidence="17">
    <location>
        <begin position="1"/>
        <end position="20"/>
    </location>
</feature>
<dbReference type="PANTHER" id="PTHR40457:SF1">
    <property type="entry name" value="PHOSPHOLIPASE A1"/>
    <property type="match status" value="1"/>
</dbReference>
<dbReference type="Pfam" id="PF02253">
    <property type="entry name" value="PLA1"/>
    <property type="match status" value="1"/>
</dbReference>
<dbReference type="Proteomes" id="UP000215450">
    <property type="component" value="Unassembled WGS sequence"/>
</dbReference>
<dbReference type="GO" id="GO:0004623">
    <property type="term" value="F:phospholipase A2 activity"/>
    <property type="evidence" value="ECO:0007669"/>
    <property type="project" value="UniProtKB-EC"/>
</dbReference>
<proteinExistence type="inferred from homology"/>
<keyword evidence="14 17" id="KW-0998">Cell outer membrane</keyword>
<comment type="catalytic activity">
    <reaction evidence="1 17">
        <text>a 1,2-diacyl-sn-glycero-3-phosphocholine + H2O = a 2-acyl-sn-glycero-3-phosphocholine + a fatty acid + H(+)</text>
        <dbReference type="Rhea" id="RHEA:18689"/>
        <dbReference type="ChEBI" id="CHEBI:15377"/>
        <dbReference type="ChEBI" id="CHEBI:15378"/>
        <dbReference type="ChEBI" id="CHEBI:28868"/>
        <dbReference type="ChEBI" id="CHEBI:57643"/>
        <dbReference type="ChEBI" id="CHEBI:57875"/>
        <dbReference type="EC" id="3.1.1.32"/>
    </reaction>
</comment>
<dbReference type="STRING" id="1522312.GCA_900177895_00502"/>
<evidence type="ECO:0000256" key="17">
    <source>
        <dbReference type="RuleBase" id="RU366027"/>
    </source>
</evidence>
<evidence type="ECO:0000256" key="4">
    <source>
        <dbReference type="ARBA" id="ARBA00011702"/>
    </source>
</evidence>
<comment type="cofactor">
    <cofactor evidence="17">
        <name>Ca(2+)</name>
        <dbReference type="ChEBI" id="CHEBI:29108"/>
    </cofactor>
    <text evidence="17">Binds 1 Ca(2+) ion per monomer. In the dimeric form the Ca(2+) is bound by different amino acids with binding of each Ca(2+) shared with ligands coming from each monomer. The Ca(2+) ion may have a role in catalysis.</text>
</comment>
<feature type="chain" id="PRO_5015075282" description="Phospholipase A1" evidence="17">
    <location>
        <begin position="21"/>
        <end position="375"/>
    </location>
</feature>
<keyword evidence="10 16" id="KW-0106">Calcium</keyword>
<evidence type="ECO:0000256" key="12">
    <source>
        <dbReference type="ARBA" id="ARBA00023098"/>
    </source>
</evidence>
<dbReference type="AlphaFoldDB" id="A0A238TDI7"/>
<feature type="binding site" description="in dimeric form" evidence="16">
    <location>
        <position position="252"/>
    </location>
    <ligand>
        <name>Ca(2+)</name>
        <dbReference type="ChEBI" id="CHEBI:29108"/>
        <label>1</label>
    </ligand>
</feature>
<dbReference type="PANTHER" id="PTHR40457">
    <property type="entry name" value="PHOSPHOLIPASE A1"/>
    <property type="match status" value="1"/>
</dbReference>
<dbReference type="SUPFAM" id="SSF56931">
    <property type="entry name" value="Outer membrane phospholipase A (OMPLA)"/>
    <property type="match status" value="1"/>
</dbReference>
<dbReference type="GO" id="GO:0046872">
    <property type="term" value="F:metal ion binding"/>
    <property type="evidence" value="ECO:0007669"/>
    <property type="project" value="UniProtKB-KW"/>
</dbReference>
<protein>
    <recommendedName>
        <fullName evidence="17">Phospholipase A1</fullName>
        <ecNumber evidence="17">3.1.1.32</ecNumber>
        <ecNumber evidence="17">3.1.1.4</ecNumber>
    </recommendedName>
    <alternativeName>
        <fullName evidence="17">Phosphatidylcholine 1-acylhydrolase</fullName>
    </alternativeName>
</protein>